<evidence type="ECO:0000256" key="1">
    <source>
        <dbReference type="ARBA" id="ARBA00023266"/>
    </source>
</evidence>
<evidence type="ECO:0000313" key="3">
    <source>
        <dbReference type="EMBL" id="SFE53691.1"/>
    </source>
</evidence>
<feature type="domain" description="Rhodanese" evidence="2">
    <location>
        <begin position="19"/>
        <end position="135"/>
    </location>
</feature>
<dbReference type="NCBIfam" id="TIGR03167">
    <property type="entry name" value="tRNA_sel_U_synt"/>
    <property type="match status" value="1"/>
</dbReference>
<dbReference type="PROSITE" id="PS50206">
    <property type="entry name" value="RHODANESE_3"/>
    <property type="match status" value="1"/>
</dbReference>
<dbReference type="RefSeq" id="WP_093918119.1">
    <property type="nucleotide sequence ID" value="NZ_FONW01000001.1"/>
</dbReference>
<dbReference type="GO" id="GO:0004792">
    <property type="term" value="F:thiosulfate-cyanide sulfurtransferase activity"/>
    <property type="evidence" value="ECO:0007669"/>
    <property type="project" value="InterPro"/>
</dbReference>
<dbReference type="Pfam" id="PF26341">
    <property type="entry name" value="AAA_SelU"/>
    <property type="match status" value="1"/>
</dbReference>
<gene>
    <name evidence="3" type="ORF">SAMN05216283_101373</name>
</gene>
<dbReference type="InterPro" id="IPR001307">
    <property type="entry name" value="Thiosulphate_STrfase_CS"/>
</dbReference>
<dbReference type="SMART" id="SM00450">
    <property type="entry name" value="RHOD"/>
    <property type="match status" value="1"/>
</dbReference>
<dbReference type="PROSITE" id="PS00380">
    <property type="entry name" value="RHODANESE_1"/>
    <property type="match status" value="1"/>
</dbReference>
<keyword evidence="4" id="KW-1185">Reference proteome</keyword>
<dbReference type="Gene3D" id="3.40.250.10">
    <property type="entry name" value="Rhodanese-like domain"/>
    <property type="match status" value="1"/>
</dbReference>
<dbReference type="PANTHER" id="PTHR30401">
    <property type="entry name" value="TRNA 2-SELENOURIDINE SYNTHASE"/>
    <property type="match status" value="1"/>
</dbReference>
<dbReference type="InterPro" id="IPR036873">
    <property type="entry name" value="Rhodanese-like_dom_sf"/>
</dbReference>
<keyword evidence="1" id="KW-0711">Selenium</keyword>
<dbReference type="InterPro" id="IPR027417">
    <property type="entry name" value="P-loop_NTPase"/>
</dbReference>
<sequence>MISKMSIDDYLAQEHPQPLIDVRSPGEYEKGHIPGATNIALFSNDERAHVGTVYVRESREKAIELGYQYVNPKLNWFITESQKVAPNSSVAVHCWRGGMRSQSFAEHLHAHGFKDVRLITGGYKAYRRHVLSFFEQPFFLRILGGYTGSGKTQVLKEIQRKGHQVIDLEGIAHHKGSAFGSIGESSQPSVEQFENYLHQQMSAFDLQQPIWLEDESHCIGHVKIPMALFLQIRQQDVYFVDLPKEQRARFLVNDYAAYGNDVLDAAIDGIAKRLGGQNVKQAHQLLAENNYYEVALLTLQYYDKAYRRGIAHRDAEKVQQIPLAVIDATKNAETIIKFVENYEHDKTHTI</sequence>
<evidence type="ECO:0000313" key="4">
    <source>
        <dbReference type="Proteomes" id="UP000198964"/>
    </source>
</evidence>
<dbReference type="Proteomes" id="UP000198964">
    <property type="component" value="Unassembled WGS sequence"/>
</dbReference>
<dbReference type="NCBIfam" id="NF008750">
    <property type="entry name" value="PRK11784.1-2"/>
    <property type="match status" value="1"/>
</dbReference>
<evidence type="ECO:0000259" key="2">
    <source>
        <dbReference type="PROSITE" id="PS50206"/>
    </source>
</evidence>
<name>A0A1I2BC12_9BACT</name>
<dbReference type="InterPro" id="IPR017582">
    <property type="entry name" value="SelU"/>
</dbReference>
<dbReference type="SUPFAM" id="SSF52821">
    <property type="entry name" value="Rhodanese/Cell cycle control phosphatase"/>
    <property type="match status" value="1"/>
</dbReference>
<dbReference type="InterPro" id="IPR001763">
    <property type="entry name" value="Rhodanese-like_dom"/>
</dbReference>
<dbReference type="EMBL" id="FONW01000001">
    <property type="protein sequence ID" value="SFE53691.1"/>
    <property type="molecule type" value="Genomic_DNA"/>
</dbReference>
<dbReference type="InterPro" id="IPR058840">
    <property type="entry name" value="AAA_SelU"/>
</dbReference>
<protein>
    <submittedName>
        <fullName evidence="3">tRNA 2-selenouridine synthase</fullName>
    </submittedName>
</protein>
<accession>A0A1I2BC12</accession>
<dbReference type="PANTHER" id="PTHR30401:SF0">
    <property type="entry name" value="TRNA 2-SELENOURIDINE SYNTHASE"/>
    <property type="match status" value="1"/>
</dbReference>
<dbReference type="Pfam" id="PF00581">
    <property type="entry name" value="Rhodanese"/>
    <property type="match status" value="1"/>
</dbReference>
<dbReference type="GO" id="GO:0002098">
    <property type="term" value="P:tRNA wobble uridine modification"/>
    <property type="evidence" value="ECO:0007669"/>
    <property type="project" value="InterPro"/>
</dbReference>
<dbReference type="GO" id="GO:0043828">
    <property type="term" value="F:tRNA 2-selenouridine synthase activity"/>
    <property type="evidence" value="ECO:0007669"/>
    <property type="project" value="InterPro"/>
</dbReference>
<organism evidence="3 4">
    <name type="scientific">Sunxiuqinia elliptica</name>
    <dbReference type="NCBI Taxonomy" id="655355"/>
    <lineage>
        <taxon>Bacteria</taxon>
        <taxon>Pseudomonadati</taxon>
        <taxon>Bacteroidota</taxon>
        <taxon>Bacteroidia</taxon>
        <taxon>Marinilabiliales</taxon>
        <taxon>Prolixibacteraceae</taxon>
        <taxon>Sunxiuqinia</taxon>
    </lineage>
</organism>
<reference evidence="3 4" key="1">
    <citation type="submission" date="2016-10" db="EMBL/GenBank/DDBJ databases">
        <authorList>
            <person name="de Groot N.N."/>
        </authorList>
    </citation>
    <scope>NUCLEOTIDE SEQUENCE [LARGE SCALE GENOMIC DNA]</scope>
    <source>
        <strain evidence="3 4">CGMCC 1.9156</strain>
    </source>
</reference>
<dbReference type="AlphaFoldDB" id="A0A1I2BC12"/>
<proteinExistence type="predicted"/>
<dbReference type="NCBIfam" id="NF008752">
    <property type="entry name" value="PRK11784.1-4"/>
    <property type="match status" value="1"/>
</dbReference>
<dbReference type="SUPFAM" id="SSF52540">
    <property type="entry name" value="P-loop containing nucleoside triphosphate hydrolases"/>
    <property type="match status" value="1"/>
</dbReference>